<feature type="compositionally biased region" description="Low complexity" evidence="1">
    <location>
        <begin position="413"/>
        <end position="427"/>
    </location>
</feature>
<dbReference type="VEuPathDB" id="FungiDB:TREMEDRAFT_65497"/>
<organism evidence="2 3">
    <name type="scientific">Tremella mesenterica</name>
    <name type="common">Jelly fungus</name>
    <dbReference type="NCBI Taxonomy" id="5217"/>
    <lineage>
        <taxon>Eukaryota</taxon>
        <taxon>Fungi</taxon>
        <taxon>Dikarya</taxon>
        <taxon>Basidiomycota</taxon>
        <taxon>Agaricomycotina</taxon>
        <taxon>Tremellomycetes</taxon>
        <taxon>Tremellales</taxon>
        <taxon>Tremellaceae</taxon>
        <taxon>Tremella</taxon>
    </lineage>
</organism>
<feature type="region of interest" description="Disordered" evidence="1">
    <location>
        <begin position="225"/>
        <end position="427"/>
    </location>
</feature>
<accession>A0A4Q1BTM9</accession>
<dbReference type="EMBL" id="SDIL01000010">
    <property type="protein sequence ID" value="RXK41302.1"/>
    <property type="molecule type" value="Genomic_DNA"/>
</dbReference>
<dbReference type="InParanoid" id="A0A4Q1BTM9"/>
<sequence length="427" mass="47430">MSSTIPSPNPEPIAEPLTVLSTLRSHLLLTPLLSLLPSALQLFAHLQSLRGQLTLESTRILETHAQMVLLSQDSKQENLDCLTRDEIKLVNNVRSRENEEREMESVSIHYRKYHLACLLIADISPDKITPLVNLYFPTPQQAQTIGHLFIRILKPADLVSLEEHRTQVLYWLTSRKTSRLSFDALIEGTQGEVGDSLGREMLRLSERVLEDCEILKRVISSSPTSTPILTQPEISSGPSHQILRKRSHSPSPDHIARLPRLSFDISRGRPRVSLTPHNTSIHTHSPSMSISLSPSTHRGGPIRTLENPRPVSPTELHSSSSARPSYAAKAMYPGPQDESSRRSGENDGYEKGGSKSRKRPRALMIDTGPDYTAPSPRLGERVSKDQLRPFPSSMLRRSLGKDEGSTRRASPLRRGSVGGRTSSVSDS</sequence>
<evidence type="ECO:0000313" key="2">
    <source>
        <dbReference type="EMBL" id="RXK41302.1"/>
    </source>
</evidence>
<evidence type="ECO:0000256" key="1">
    <source>
        <dbReference type="SAM" id="MobiDB-lite"/>
    </source>
</evidence>
<feature type="compositionally biased region" description="Low complexity" evidence="1">
    <location>
        <begin position="285"/>
        <end position="295"/>
    </location>
</feature>
<proteinExistence type="predicted"/>
<dbReference type="Proteomes" id="UP000289152">
    <property type="component" value="Unassembled WGS sequence"/>
</dbReference>
<protein>
    <submittedName>
        <fullName evidence="2">Uncharacterized protein</fullName>
    </submittedName>
</protein>
<reference evidence="2 3" key="1">
    <citation type="submission" date="2016-06" db="EMBL/GenBank/DDBJ databases">
        <title>Evolution of pathogenesis and genome organization in the Tremellales.</title>
        <authorList>
            <person name="Cuomo C."/>
            <person name="Litvintseva A."/>
            <person name="Heitman J."/>
            <person name="Chen Y."/>
            <person name="Sun S."/>
            <person name="Springer D."/>
            <person name="Dromer F."/>
            <person name="Young S."/>
            <person name="Zeng Q."/>
            <person name="Chapman S."/>
            <person name="Gujja S."/>
            <person name="Saif S."/>
            <person name="Birren B."/>
        </authorList>
    </citation>
    <scope>NUCLEOTIDE SEQUENCE [LARGE SCALE GENOMIC DNA]</scope>
    <source>
        <strain evidence="2 3">ATCC 28783</strain>
    </source>
</reference>
<gene>
    <name evidence="2" type="ORF">M231_01452</name>
</gene>
<dbReference type="AlphaFoldDB" id="A0A4Q1BTM9"/>
<feature type="compositionally biased region" description="Basic and acidic residues" evidence="1">
    <location>
        <begin position="338"/>
        <end position="353"/>
    </location>
</feature>
<feature type="compositionally biased region" description="Polar residues" evidence="1">
    <location>
        <begin position="275"/>
        <end position="284"/>
    </location>
</feature>
<feature type="compositionally biased region" description="Basic and acidic residues" evidence="1">
    <location>
        <begin position="378"/>
        <end position="387"/>
    </location>
</feature>
<keyword evidence="3" id="KW-1185">Reference proteome</keyword>
<name>A0A4Q1BTM9_TREME</name>
<comment type="caution">
    <text evidence="2">The sequence shown here is derived from an EMBL/GenBank/DDBJ whole genome shotgun (WGS) entry which is preliminary data.</text>
</comment>
<evidence type="ECO:0000313" key="3">
    <source>
        <dbReference type="Proteomes" id="UP000289152"/>
    </source>
</evidence>